<dbReference type="InterPro" id="IPR046342">
    <property type="entry name" value="CBS_dom_sf"/>
</dbReference>
<organism evidence="5 6">
    <name type="scientific">Hyalangium rubrum</name>
    <dbReference type="NCBI Taxonomy" id="3103134"/>
    <lineage>
        <taxon>Bacteria</taxon>
        <taxon>Pseudomonadati</taxon>
        <taxon>Myxococcota</taxon>
        <taxon>Myxococcia</taxon>
        <taxon>Myxococcales</taxon>
        <taxon>Cystobacterineae</taxon>
        <taxon>Archangiaceae</taxon>
        <taxon>Hyalangium</taxon>
    </lineage>
</organism>
<dbReference type="Pfam" id="PF10025">
    <property type="entry name" value="DUF2267"/>
    <property type="match status" value="1"/>
</dbReference>
<keyword evidence="6" id="KW-1185">Reference proteome</keyword>
<dbReference type="Pfam" id="PF00571">
    <property type="entry name" value="CBS"/>
    <property type="match status" value="2"/>
</dbReference>
<evidence type="ECO:0000313" key="6">
    <source>
        <dbReference type="Proteomes" id="UP001291309"/>
    </source>
</evidence>
<sequence>MATQWDENVQGAEPQGQGERRIMTPEIRAQRSESRAAQTYTFFLRDLEAKGLDRKQAEQAIQSVLCIMEQRLMSDEARHMEAQLPRKVVALLERCEKHKDRPYQKFGRMELLAMVCEDLGVDLEEAERITCAVLSTVREHISEGEAEDVLGQLPRELRTLWEPMGASAGTHRRQGERRWAGRRVSEVMTADVEGVSPHDTLRDAAEKMRTLNVGPMPVCEGDILKGIITDRDIVVRAVAQGLDPNTTRVSQAMTDQVECVSADEDISVAAQKMREEQIRRILVVDANHKLLGILSLGDIAEAMSEHEAGQTLEAISEPAQPMAH</sequence>
<dbReference type="PANTHER" id="PTHR43080:SF2">
    <property type="entry name" value="CBS DOMAIN-CONTAINING PROTEIN"/>
    <property type="match status" value="1"/>
</dbReference>
<evidence type="ECO:0000259" key="4">
    <source>
        <dbReference type="PROSITE" id="PS51371"/>
    </source>
</evidence>
<dbReference type="EMBL" id="JAXIVS010000014">
    <property type="protein sequence ID" value="MDY7231231.1"/>
    <property type="molecule type" value="Genomic_DNA"/>
</dbReference>
<dbReference type="InterPro" id="IPR000644">
    <property type="entry name" value="CBS_dom"/>
</dbReference>
<feature type="domain" description="CBS" evidence="4">
    <location>
        <begin position="188"/>
        <end position="244"/>
    </location>
</feature>
<dbReference type="PROSITE" id="PS51371">
    <property type="entry name" value="CBS"/>
    <property type="match status" value="2"/>
</dbReference>
<proteinExistence type="predicted"/>
<dbReference type="InterPro" id="IPR051257">
    <property type="entry name" value="Diverse_CBS-Domain"/>
</dbReference>
<accession>A0ABU5HCN9</accession>
<dbReference type="InterPro" id="IPR018727">
    <property type="entry name" value="DUF2267"/>
</dbReference>
<dbReference type="InterPro" id="IPR038282">
    <property type="entry name" value="DUF2267_sf"/>
</dbReference>
<gene>
    <name evidence="5" type="ORF">SYV04_32880</name>
</gene>
<dbReference type="PANTHER" id="PTHR43080">
    <property type="entry name" value="CBS DOMAIN-CONTAINING PROTEIN CBSX3, MITOCHONDRIAL"/>
    <property type="match status" value="1"/>
</dbReference>
<reference evidence="5 6" key="1">
    <citation type="submission" date="2023-12" db="EMBL/GenBank/DDBJ databases">
        <title>the genome sequence of Hyalangium sp. s54d21.</title>
        <authorList>
            <person name="Zhang X."/>
        </authorList>
    </citation>
    <scope>NUCLEOTIDE SEQUENCE [LARGE SCALE GENOMIC DNA]</scope>
    <source>
        <strain evidence="6">s54d21</strain>
    </source>
</reference>
<protein>
    <submittedName>
        <fullName evidence="5">DUF2267 domain-containing protein</fullName>
    </submittedName>
</protein>
<dbReference type="RefSeq" id="WP_321549946.1">
    <property type="nucleotide sequence ID" value="NZ_JAXIVS010000014.1"/>
</dbReference>
<dbReference type="SMART" id="SM00116">
    <property type="entry name" value="CBS"/>
    <property type="match status" value="2"/>
</dbReference>
<evidence type="ECO:0000313" key="5">
    <source>
        <dbReference type="EMBL" id="MDY7231231.1"/>
    </source>
</evidence>
<evidence type="ECO:0000256" key="1">
    <source>
        <dbReference type="ARBA" id="ARBA00023122"/>
    </source>
</evidence>
<dbReference type="SUPFAM" id="SSF54631">
    <property type="entry name" value="CBS-domain pair"/>
    <property type="match status" value="1"/>
</dbReference>
<comment type="caution">
    <text evidence="5">The sequence shown here is derived from an EMBL/GenBank/DDBJ whole genome shotgun (WGS) entry which is preliminary data.</text>
</comment>
<evidence type="ECO:0000256" key="3">
    <source>
        <dbReference type="SAM" id="MobiDB-lite"/>
    </source>
</evidence>
<evidence type="ECO:0000256" key="2">
    <source>
        <dbReference type="PROSITE-ProRule" id="PRU00703"/>
    </source>
</evidence>
<keyword evidence="1 2" id="KW-0129">CBS domain</keyword>
<dbReference type="Gene3D" id="3.10.580.10">
    <property type="entry name" value="CBS-domain"/>
    <property type="match status" value="1"/>
</dbReference>
<dbReference type="Proteomes" id="UP001291309">
    <property type="component" value="Unassembled WGS sequence"/>
</dbReference>
<dbReference type="CDD" id="cd04622">
    <property type="entry name" value="CBS_pair_HRP1_like"/>
    <property type="match status" value="1"/>
</dbReference>
<feature type="region of interest" description="Disordered" evidence="3">
    <location>
        <begin position="1"/>
        <end position="22"/>
    </location>
</feature>
<feature type="domain" description="CBS" evidence="4">
    <location>
        <begin position="253"/>
        <end position="311"/>
    </location>
</feature>
<name>A0ABU5HCN9_9BACT</name>
<dbReference type="Gene3D" id="1.10.490.110">
    <property type="entry name" value="Uncharacterized conserved protein DUF2267"/>
    <property type="match status" value="1"/>
</dbReference>